<gene>
    <name evidence="1" type="ORF">CCMSSC00406_0006277</name>
</gene>
<sequence length="516" mass="56089">MFSVHIASCCPPPVDDYKQPPAVLPACQSPTVLIRISAPRLITITIIIFTTTAPHFTFNAESEDCKQYDAKEREYSRPSVGRVGVGQEPGDTTVAVGEEGTTEPVTQKVKASKATTRPAVVFIDTPAPADGRLEAGLLKEISDEVGRQLRGDGRIGCVVYCLGQTRPLRRQDVENGLSDVSRLTAKHPKLHGAALVFAALQQQDEEEEEEEEEELESGVISVGNIVKERGLKVRLVSGTPCTRLGALKSLVSEQCDDSSSSELDTSPASYLPVSGSCWILRPHDLSFFTLTSDFDFDAPQSRSFIARDLLQYLTSAEPSTHARRETRGCRALSAYTYITTTPKSASSCPPTDTKMSTVFLPSNGSMVLPPTNRSYGFPVPVQHAAYPATHTMMPGMMPGMAPMQGMRPVYGLLVCGGPVHRCDARHAVPRRAARADDARARVHVRRIPVLRRAAAPAHDDHHPESEFVEEAQEIEFIAFVALARPVEEQGLLLGDLEAESGKRFGGRGAAQIVDDF</sequence>
<dbReference type="Proteomes" id="UP000824881">
    <property type="component" value="Unassembled WGS sequence"/>
</dbReference>
<evidence type="ECO:0000313" key="1">
    <source>
        <dbReference type="EMBL" id="KAG9225336.1"/>
    </source>
</evidence>
<dbReference type="EMBL" id="WQMT02000002">
    <property type="protein sequence ID" value="KAG9225336.1"/>
    <property type="molecule type" value="Genomic_DNA"/>
</dbReference>
<name>A0ACB7J7V8_PLECO</name>
<accession>A0ACB7J7V8</accession>
<reference evidence="1 2" key="1">
    <citation type="journal article" date="2021" name="Appl. Environ. Microbiol.">
        <title>Genetic linkage and physical mapping for an oyster mushroom Pleurotus cornucopiae and QTL analysis for the trait cap color.</title>
        <authorList>
            <person name="Zhang Y."/>
            <person name="Gao W."/>
            <person name="Sonnenberg A."/>
            <person name="Chen Q."/>
            <person name="Zhang J."/>
            <person name="Huang C."/>
        </authorList>
    </citation>
    <scope>NUCLEOTIDE SEQUENCE [LARGE SCALE GENOMIC DNA]</scope>
    <source>
        <strain evidence="1">CCMSSC00406</strain>
    </source>
</reference>
<keyword evidence="2" id="KW-1185">Reference proteome</keyword>
<organism evidence="1 2">
    <name type="scientific">Pleurotus cornucopiae</name>
    <name type="common">Cornucopia mushroom</name>
    <dbReference type="NCBI Taxonomy" id="5321"/>
    <lineage>
        <taxon>Eukaryota</taxon>
        <taxon>Fungi</taxon>
        <taxon>Dikarya</taxon>
        <taxon>Basidiomycota</taxon>
        <taxon>Agaricomycotina</taxon>
        <taxon>Agaricomycetes</taxon>
        <taxon>Agaricomycetidae</taxon>
        <taxon>Agaricales</taxon>
        <taxon>Pleurotineae</taxon>
        <taxon>Pleurotaceae</taxon>
        <taxon>Pleurotus</taxon>
    </lineage>
</organism>
<comment type="caution">
    <text evidence="1">The sequence shown here is derived from an EMBL/GenBank/DDBJ whole genome shotgun (WGS) entry which is preliminary data.</text>
</comment>
<proteinExistence type="predicted"/>
<protein>
    <submittedName>
        <fullName evidence="1">Uncharacterized protein</fullName>
    </submittedName>
</protein>
<evidence type="ECO:0000313" key="2">
    <source>
        <dbReference type="Proteomes" id="UP000824881"/>
    </source>
</evidence>